<name>A0A3M6TE74_POCDA</name>
<dbReference type="AlphaFoldDB" id="A0A3M6TE74"/>
<comment type="caution">
    <text evidence="2">The sequence shown here is derived from an EMBL/GenBank/DDBJ whole genome shotgun (WGS) entry which is preliminary data.</text>
</comment>
<feature type="non-terminal residue" evidence="2">
    <location>
        <position position="1"/>
    </location>
</feature>
<proteinExistence type="predicted"/>
<reference evidence="2 3" key="1">
    <citation type="journal article" date="2018" name="Sci. Rep.">
        <title>Comparative analysis of the Pocillopora damicornis genome highlights role of immune system in coral evolution.</title>
        <authorList>
            <person name="Cunning R."/>
            <person name="Bay R.A."/>
            <person name="Gillette P."/>
            <person name="Baker A.C."/>
            <person name="Traylor-Knowles N."/>
        </authorList>
    </citation>
    <scope>NUCLEOTIDE SEQUENCE [LARGE SCALE GENOMIC DNA]</scope>
    <source>
        <strain evidence="2">RSMAS</strain>
        <tissue evidence="2">Whole animal</tissue>
    </source>
</reference>
<feature type="region of interest" description="Disordered" evidence="1">
    <location>
        <begin position="41"/>
        <end position="83"/>
    </location>
</feature>
<dbReference type="STRING" id="46731.A0A3M6TE74"/>
<keyword evidence="3" id="KW-1185">Reference proteome</keyword>
<organism evidence="2 3">
    <name type="scientific">Pocillopora damicornis</name>
    <name type="common">Cauliflower coral</name>
    <name type="synonym">Millepora damicornis</name>
    <dbReference type="NCBI Taxonomy" id="46731"/>
    <lineage>
        <taxon>Eukaryota</taxon>
        <taxon>Metazoa</taxon>
        <taxon>Cnidaria</taxon>
        <taxon>Anthozoa</taxon>
        <taxon>Hexacorallia</taxon>
        <taxon>Scleractinia</taxon>
        <taxon>Astrocoeniina</taxon>
        <taxon>Pocilloporidae</taxon>
        <taxon>Pocillopora</taxon>
    </lineage>
</organism>
<evidence type="ECO:0000313" key="3">
    <source>
        <dbReference type="Proteomes" id="UP000275408"/>
    </source>
</evidence>
<sequence length="266" mass="31367">HWYCCGCFRLFWRFPKLFMRYFTFGFISKFTMARKRALATEVEESKPSKRQKTASKSKGTAEHGEGSSRKRNVDSVPKRDKHGKLVFPDFPDFKPNLTPKEVLQAGSFGGTYFRPIYSSVTGQKYSSDVYKEFPSEWFEGLNIKRQVTSSVYRNEGNTYKVKCGGSLEMWESSGWINKQDPYGWFQWYCRFYLGRRTEDDRRQVDRWKNCTGDKGRWRNNLISKCVRSGCAYDNFAVSPVVRQTLQHWAYKLNKEDFDKYAKKVKI</sequence>
<gene>
    <name evidence="2" type="ORF">pdam_00004003</name>
</gene>
<dbReference type="EMBL" id="RCHS01003794">
    <property type="protein sequence ID" value="RMX39609.1"/>
    <property type="molecule type" value="Genomic_DNA"/>
</dbReference>
<feature type="compositionally biased region" description="Basic and acidic residues" evidence="1">
    <location>
        <begin position="59"/>
        <end position="78"/>
    </location>
</feature>
<dbReference type="PANTHER" id="PTHR37948">
    <property type="entry name" value="ZGC:113208"/>
    <property type="match status" value="1"/>
</dbReference>
<dbReference type="Proteomes" id="UP000275408">
    <property type="component" value="Unassembled WGS sequence"/>
</dbReference>
<protein>
    <submittedName>
        <fullName evidence="2">Uncharacterized protein</fullName>
    </submittedName>
</protein>
<dbReference type="OrthoDB" id="4850at2759"/>
<accession>A0A3M6TE74</accession>
<evidence type="ECO:0000313" key="2">
    <source>
        <dbReference type="EMBL" id="RMX39609.1"/>
    </source>
</evidence>
<evidence type="ECO:0000256" key="1">
    <source>
        <dbReference type="SAM" id="MobiDB-lite"/>
    </source>
</evidence>
<dbReference type="PANTHER" id="PTHR37948:SF1">
    <property type="entry name" value="BLL5189 PROTEIN"/>
    <property type="match status" value="1"/>
</dbReference>